<feature type="non-terminal residue" evidence="1">
    <location>
        <position position="1"/>
    </location>
</feature>
<proteinExistence type="predicted"/>
<evidence type="ECO:0000313" key="2">
    <source>
        <dbReference type="Proteomes" id="UP000229336"/>
    </source>
</evidence>
<dbReference type="Proteomes" id="UP000229336">
    <property type="component" value="Unassembled WGS sequence"/>
</dbReference>
<sequence length="190" mass="21301">EMKKNVQLMVGGDQQWYVQLTGMDLDAKTVDDVQVARVDGQYFKMVFTRALGYLFPVFQEILDKAGRAGSVLLKVRISPDGTVHLILEKCKWPNHLLVKEEGWRIPRTSIHNMDGQQLLEIAGVPLEHFTVVLTNNARITGPVACAAMIEAWDTPIIEKEKLVTLMEAADLNDCPGLAVLAKWLVKHPQK</sequence>
<reference evidence="2" key="1">
    <citation type="submission" date="2017-09" db="EMBL/GenBank/DDBJ databases">
        <title>Depth-based differentiation of microbial function through sediment-hosted aquifers and enrichment of novel symbionts in the deep terrestrial subsurface.</title>
        <authorList>
            <person name="Probst A.J."/>
            <person name="Ladd B."/>
            <person name="Jarett J.K."/>
            <person name="Geller-Mcgrath D.E."/>
            <person name="Sieber C.M.K."/>
            <person name="Emerson J.B."/>
            <person name="Anantharaman K."/>
            <person name="Thomas B.C."/>
            <person name="Malmstrom R."/>
            <person name="Stieglmeier M."/>
            <person name="Klingl A."/>
            <person name="Woyke T."/>
            <person name="Ryan C.M."/>
            <person name="Banfield J.F."/>
        </authorList>
    </citation>
    <scope>NUCLEOTIDE SEQUENCE [LARGE SCALE GENOMIC DNA]</scope>
</reference>
<name>A0A2M7TS83_9BACT</name>
<evidence type="ECO:0000313" key="1">
    <source>
        <dbReference type="EMBL" id="PIZ58485.1"/>
    </source>
</evidence>
<dbReference type="EMBL" id="PFNX01000065">
    <property type="protein sequence ID" value="PIZ58485.1"/>
    <property type="molecule type" value="Genomic_DNA"/>
</dbReference>
<dbReference type="AlphaFoldDB" id="A0A2M7TS83"/>
<comment type="caution">
    <text evidence="1">The sequence shown here is derived from an EMBL/GenBank/DDBJ whole genome shotgun (WGS) entry which is preliminary data.</text>
</comment>
<accession>A0A2M7TS83</accession>
<protein>
    <submittedName>
        <fullName evidence="1">Uncharacterized protein</fullName>
    </submittedName>
</protein>
<gene>
    <name evidence="1" type="ORF">COY20_03510</name>
</gene>
<organism evidence="1 2">
    <name type="scientific">Candidatus Shapirobacteria bacterium CG_4_10_14_0_2_um_filter_40_12</name>
    <dbReference type="NCBI Taxonomy" id="1974871"/>
    <lineage>
        <taxon>Bacteria</taxon>
        <taxon>Candidatus Shapironibacteriota</taxon>
    </lineage>
</organism>